<organism evidence="2 3">
    <name type="scientific">Zavarzinia compransoris</name>
    <dbReference type="NCBI Taxonomy" id="1264899"/>
    <lineage>
        <taxon>Bacteria</taxon>
        <taxon>Pseudomonadati</taxon>
        <taxon>Pseudomonadota</taxon>
        <taxon>Alphaproteobacteria</taxon>
        <taxon>Rhodospirillales</taxon>
        <taxon>Zavarziniaceae</taxon>
        <taxon>Zavarzinia</taxon>
    </lineage>
</organism>
<feature type="transmembrane region" description="Helical" evidence="1">
    <location>
        <begin position="64"/>
        <end position="84"/>
    </location>
</feature>
<evidence type="ECO:0000313" key="3">
    <source>
        <dbReference type="Proteomes" id="UP000246077"/>
    </source>
</evidence>
<feature type="transmembrane region" description="Helical" evidence="1">
    <location>
        <begin position="375"/>
        <end position="393"/>
    </location>
</feature>
<keyword evidence="1" id="KW-1133">Transmembrane helix</keyword>
<protein>
    <recommendedName>
        <fullName evidence="4">Glycosyltransferase RgtA/B/C/D-like domain-containing protein</fullName>
    </recommendedName>
</protein>
<feature type="transmembrane region" description="Helical" evidence="1">
    <location>
        <begin position="149"/>
        <end position="179"/>
    </location>
</feature>
<reference evidence="3" key="1">
    <citation type="submission" date="2018-05" db="EMBL/GenBank/DDBJ databases">
        <title>Zavarzinia sp. HR-AS.</title>
        <authorList>
            <person name="Lee Y."/>
            <person name="Jeon C.O."/>
        </authorList>
    </citation>
    <scope>NUCLEOTIDE SEQUENCE [LARGE SCALE GENOMIC DNA]</scope>
    <source>
        <strain evidence="3">DSM 1231</strain>
    </source>
</reference>
<dbReference type="EMBL" id="QGLF01000004">
    <property type="protein sequence ID" value="PWR20001.1"/>
    <property type="molecule type" value="Genomic_DNA"/>
</dbReference>
<name>A0A317E041_9PROT</name>
<evidence type="ECO:0000256" key="1">
    <source>
        <dbReference type="SAM" id="Phobius"/>
    </source>
</evidence>
<feature type="transmembrane region" description="Helical" evidence="1">
    <location>
        <begin position="191"/>
        <end position="210"/>
    </location>
</feature>
<dbReference type="RefSeq" id="WP_109922216.1">
    <property type="nucleotide sequence ID" value="NZ_QGLF01000004.1"/>
</dbReference>
<comment type="caution">
    <text evidence="2">The sequence shown here is derived from an EMBL/GenBank/DDBJ whole genome shotgun (WGS) entry which is preliminary data.</text>
</comment>
<dbReference type="OrthoDB" id="7238679at2"/>
<evidence type="ECO:0008006" key="4">
    <source>
        <dbReference type="Google" id="ProtNLM"/>
    </source>
</evidence>
<feature type="transmembrane region" description="Helical" evidence="1">
    <location>
        <begin position="399"/>
        <end position="418"/>
    </location>
</feature>
<feature type="transmembrane region" description="Helical" evidence="1">
    <location>
        <begin position="96"/>
        <end position="114"/>
    </location>
</feature>
<proteinExistence type="predicted"/>
<accession>A0A317E041</accession>
<keyword evidence="1" id="KW-0812">Transmembrane</keyword>
<keyword evidence="1" id="KW-0472">Membrane</keyword>
<dbReference type="Proteomes" id="UP000246077">
    <property type="component" value="Unassembled WGS sequence"/>
</dbReference>
<evidence type="ECO:0000313" key="2">
    <source>
        <dbReference type="EMBL" id="PWR20001.1"/>
    </source>
</evidence>
<feature type="transmembrane region" description="Helical" evidence="1">
    <location>
        <begin position="430"/>
        <end position="446"/>
    </location>
</feature>
<gene>
    <name evidence="2" type="ORF">DKG75_16300</name>
</gene>
<dbReference type="AlphaFoldDB" id="A0A317E041"/>
<keyword evidence="3" id="KW-1185">Reference proteome</keyword>
<sequence>MRFLFAALALALALGALLAPALWNGYPITFHDTGGYIAQFSEPDPANGRAAPYGLFLLGFKWGLHFWPALVVQSLIVIALIAEVGRSLLRFTGPGLAVFTGLTTVLLVLVTGLAWYSAQLLPDILAPAAVLALYLLIEGRPGRSRLGQAGLVAVIALGAASHTGTVALLLGLVLGTLVVMGLFRAWGRRRLGGLGVGALALVLGVLAVPVTNKVMFDQFRFTPGGDVFLFGRLVQDGIASRYLADHCPDPTLKLCDYQAALYEPDGRQMSNDSFLWWGGSPLYKMGGWDGAGPELARITWDTVRLYPELHARAAFDSFTRQLFLIGTGDGLNDTHWHTRWVFETHFPEELAPFEAAFQRSGAIPFDSLDMVNLPVGYAAMALLPVIALLFMVLRRPGPARLAAFTMVALAGNAAICGILSNPHDRYESRLVWLAVLAAVVAGLALVRGRDAVARDGATGSP</sequence>